<sequence length="142" mass="16447">MEQKAPSTITVRETVEEMVDYKGEGKEVEHWWMAIRRLHNRSRDCERDLFSLASSRNLITYLIGAQPLARRDRSQSEAAAPPRCRGRARVEASVDGVQDGPTHRDRKVELVHRGTLGTKTDATWPDLMPRDMNDEASWRYRR</sequence>
<name>A0AAP0ILQ1_9MAGN</name>
<keyword evidence="3" id="KW-1185">Reference proteome</keyword>
<comment type="caution">
    <text evidence="2">The sequence shown here is derived from an EMBL/GenBank/DDBJ whole genome shotgun (WGS) entry which is preliminary data.</text>
</comment>
<feature type="region of interest" description="Disordered" evidence="1">
    <location>
        <begin position="69"/>
        <end position="105"/>
    </location>
</feature>
<evidence type="ECO:0000256" key="1">
    <source>
        <dbReference type="SAM" id="MobiDB-lite"/>
    </source>
</evidence>
<evidence type="ECO:0000313" key="2">
    <source>
        <dbReference type="EMBL" id="KAK9117876.1"/>
    </source>
</evidence>
<evidence type="ECO:0000313" key="3">
    <source>
        <dbReference type="Proteomes" id="UP001419268"/>
    </source>
</evidence>
<gene>
    <name evidence="2" type="ORF">Scep_015969</name>
</gene>
<organism evidence="2 3">
    <name type="scientific">Stephania cephalantha</name>
    <dbReference type="NCBI Taxonomy" id="152367"/>
    <lineage>
        <taxon>Eukaryota</taxon>
        <taxon>Viridiplantae</taxon>
        <taxon>Streptophyta</taxon>
        <taxon>Embryophyta</taxon>
        <taxon>Tracheophyta</taxon>
        <taxon>Spermatophyta</taxon>
        <taxon>Magnoliopsida</taxon>
        <taxon>Ranunculales</taxon>
        <taxon>Menispermaceae</taxon>
        <taxon>Menispermoideae</taxon>
        <taxon>Cissampelideae</taxon>
        <taxon>Stephania</taxon>
    </lineage>
</organism>
<proteinExistence type="predicted"/>
<accession>A0AAP0ILQ1</accession>
<dbReference type="AlphaFoldDB" id="A0AAP0ILQ1"/>
<protein>
    <submittedName>
        <fullName evidence="2">Uncharacterized protein</fullName>
    </submittedName>
</protein>
<dbReference type="Proteomes" id="UP001419268">
    <property type="component" value="Unassembled WGS sequence"/>
</dbReference>
<dbReference type="EMBL" id="JBBNAG010000007">
    <property type="protein sequence ID" value="KAK9117876.1"/>
    <property type="molecule type" value="Genomic_DNA"/>
</dbReference>
<reference evidence="2 3" key="1">
    <citation type="submission" date="2024-01" db="EMBL/GenBank/DDBJ databases">
        <title>Genome assemblies of Stephania.</title>
        <authorList>
            <person name="Yang L."/>
        </authorList>
    </citation>
    <scope>NUCLEOTIDE SEQUENCE [LARGE SCALE GENOMIC DNA]</scope>
    <source>
        <strain evidence="2">JXDWG</strain>
        <tissue evidence="2">Leaf</tissue>
    </source>
</reference>